<evidence type="ECO:0000313" key="10">
    <source>
        <dbReference type="Proteomes" id="UP000762676"/>
    </source>
</evidence>
<evidence type="ECO:0000256" key="4">
    <source>
        <dbReference type="ARBA" id="ARBA00022692"/>
    </source>
</evidence>
<keyword evidence="10" id="KW-1185">Reference proteome</keyword>
<protein>
    <recommendedName>
        <fullName evidence="3">ER membrane protein complex subunit 10</fullName>
    </recommendedName>
</protein>
<evidence type="ECO:0000256" key="8">
    <source>
        <dbReference type="ARBA" id="ARBA00023136"/>
    </source>
</evidence>
<evidence type="ECO:0000256" key="5">
    <source>
        <dbReference type="ARBA" id="ARBA00022729"/>
    </source>
</evidence>
<dbReference type="CDD" id="cd22209">
    <property type="entry name" value="EMC10"/>
    <property type="match status" value="1"/>
</dbReference>
<dbReference type="PANTHER" id="PTHR21397:SF4">
    <property type="entry name" value="ER MEMBRANE PROTEIN COMPLEX SUBUNIT 10"/>
    <property type="match status" value="1"/>
</dbReference>
<comment type="similarity">
    <text evidence="2">Belongs to the EMC10 family.</text>
</comment>
<proteinExistence type="inferred from homology"/>
<evidence type="ECO:0000256" key="7">
    <source>
        <dbReference type="ARBA" id="ARBA00022989"/>
    </source>
</evidence>
<keyword evidence="8" id="KW-0472">Membrane</keyword>
<name>A0AAV4GI46_9GAST</name>
<accession>A0AAV4GI46</accession>
<keyword evidence="7" id="KW-1133">Transmembrane helix</keyword>
<comment type="caution">
    <text evidence="9">The sequence shown here is derived from an EMBL/GenBank/DDBJ whole genome shotgun (WGS) entry which is preliminary data.</text>
</comment>
<evidence type="ECO:0000256" key="1">
    <source>
        <dbReference type="ARBA" id="ARBA00004115"/>
    </source>
</evidence>
<gene>
    <name evidence="9" type="ORF">ElyMa_006027000</name>
</gene>
<dbReference type="PANTHER" id="PTHR21397">
    <property type="entry name" value="CHROMATIN COMPLEXES SUBUNIT BAP18-RELATED"/>
    <property type="match status" value="1"/>
</dbReference>
<dbReference type="EMBL" id="BMAT01012079">
    <property type="protein sequence ID" value="GFR85372.1"/>
    <property type="molecule type" value="Genomic_DNA"/>
</dbReference>
<reference evidence="9 10" key="1">
    <citation type="journal article" date="2021" name="Elife">
        <title>Chloroplast acquisition without the gene transfer in kleptoplastic sea slugs, Plakobranchus ocellatus.</title>
        <authorList>
            <person name="Maeda T."/>
            <person name="Takahashi S."/>
            <person name="Yoshida T."/>
            <person name="Shimamura S."/>
            <person name="Takaki Y."/>
            <person name="Nagai Y."/>
            <person name="Toyoda A."/>
            <person name="Suzuki Y."/>
            <person name="Arimoto A."/>
            <person name="Ishii H."/>
            <person name="Satoh N."/>
            <person name="Nishiyama T."/>
            <person name="Hasebe M."/>
            <person name="Maruyama T."/>
            <person name="Minagawa J."/>
            <person name="Obokata J."/>
            <person name="Shigenobu S."/>
        </authorList>
    </citation>
    <scope>NUCLEOTIDE SEQUENCE [LARGE SCALE GENOMIC DNA]</scope>
</reference>
<evidence type="ECO:0000256" key="6">
    <source>
        <dbReference type="ARBA" id="ARBA00022824"/>
    </source>
</evidence>
<keyword evidence="6" id="KW-0256">Endoplasmic reticulum</keyword>
<keyword evidence="4" id="KW-0812">Transmembrane</keyword>
<evidence type="ECO:0000256" key="3">
    <source>
        <dbReference type="ARBA" id="ARBA00020105"/>
    </source>
</evidence>
<dbReference type="Pfam" id="PF21203">
    <property type="entry name" value="ECM10"/>
    <property type="match status" value="1"/>
</dbReference>
<organism evidence="9 10">
    <name type="scientific">Elysia marginata</name>
    <dbReference type="NCBI Taxonomy" id="1093978"/>
    <lineage>
        <taxon>Eukaryota</taxon>
        <taxon>Metazoa</taxon>
        <taxon>Spiralia</taxon>
        <taxon>Lophotrochozoa</taxon>
        <taxon>Mollusca</taxon>
        <taxon>Gastropoda</taxon>
        <taxon>Heterobranchia</taxon>
        <taxon>Euthyneura</taxon>
        <taxon>Panpulmonata</taxon>
        <taxon>Sacoglossa</taxon>
        <taxon>Placobranchoidea</taxon>
        <taxon>Plakobranchidae</taxon>
        <taxon>Elysia</taxon>
    </lineage>
</organism>
<evidence type="ECO:0000313" key="9">
    <source>
        <dbReference type="EMBL" id="GFR85372.1"/>
    </source>
</evidence>
<evidence type="ECO:0000256" key="2">
    <source>
        <dbReference type="ARBA" id="ARBA00007695"/>
    </source>
</evidence>
<sequence length="247" mass="27296">MSPLRSLKNEFHGKGPYLASLSDPLLEREDSNLTKGNHLNPEAHQHLAINNKHRKQTITLKLDDEFEGSRTLGLEHSFSSGKPEYTKRGTIVIQSLKGNRAQFTPASSMSEEDIDTLKELAKKDGLYRVRIPLKDGSNAFVSSATRACAVVEAGLRDEITVNFDQSGEVLGVSIRGLVPACSGHDVPRANLTAWKTSVEVATTVSGPAPDTQTYIEKMKRDEQEKLKNQDGDNRSFLAKYVSICYHL</sequence>
<dbReference type="AlphaFoldDB" id="A0AAV4GI46"/>
<dbReference type="Proteomes" id="UP000762676">
    <property type="component" value="Unassembled WGS sequence"/>
</dbReference>
<dbReference type="GO" id="GO:0072546">
    <property type="term" value="C:EMC complex"/>
    <property type="evidence" value="ECO:0007669"/>
    <property type="project" value="TreeGrafter"/>
</dbReference>
<keyword evidence="5" id="KW-0732">Signal</keyword>
<comment type="subcellular location">
    <subcellularLocation>
        <location evidence="1">Endoplasmic reticulum membrane</location>
        <topology evidence="1">Single-pass type I membrane protein</topology>
    </subcellularLocation>
</comment>